<dbReference type="AlphaFoldDB" id="A0A165SX96"/>
<sequence length="181" mass="20311">MHRLRGLETRMQFEWPASMVRQAERTASVVEKLKCARSEVKQFECTASEAKQLEYAPVQRSRNYSSAPGSSSEGKKFECTASEVEHSNAAVHRLSRSSTHLFKVQQLKRTASEHIASEVEQAEVPVERSEVERTALVVNRTQCHPVSRMSDRGHLDTSDGIVLTSDRIVVTSLTNTVRQAL</sequence>
<protein>
    <submittedName>
        <fullName evidence="1">Uncharacterized protein</fullName>
    </submittedName>
</protein>
<dbReference type="Proteomes" id="UP000076761">
    <property type="component" value="Unassembled WGS sequence"/>
</dbReference>
<dbReference type="EMBL" id="KV425569">
    <property type="protein sequence ID" value="KZT25815.1"/>
    <property type="molecule type" value="Genomic_DNA"/>
</dbReference>
<organism evidence="1 2">
    <name type="scientific">Neolentinus lepideus HHB14362 ss-1</name>
    <dbReference type="NCBI Taxonomy" id="1314782"/>
    <lineage>
        <taxon>Eukaryota</taxon>
        <taxon>Fungi</taxon>
        <taxon>Dikarya</taxon>
        <taxon>Basidiomycota</taxon>
        <taxon>Agaricomycotina</taxon>
        <taxon>Agaricomycetes</taxon>
        <taxon>Gloeophyllales</taxon>
        <taxon>Gloeophyllaceae</taxon>
        <taxon>Neolentinus</taxon>
    </lineage>
</organism>
<keyword evidence="2" id="KW-1185">Reference proteome</keyword>
<gene>
    <name evidence="1" type="ORF">NEOLEDRAFT_1147577</name>
</gene>
<proteinExistence type="predicted"/>
<name>A0A165SX96_9AGAM</name>
<evidence type="ECO:0000313" key="1">
    <source>
        <dbReference type="EMBL" id="KZT25815.1"/>
    </source>
</evidence>
<reference evidence="1 2" key="1">
    <citation type="journal article" date="2016" name="Mol. Biol. Evol.">
        <title>Comparative Genomics of Early-Diverging Mushroom-Forming Fungi Provides Insights into the Origins of Lignocellulose Decay Capabilities.</title>
        <authorList>
            <person name="Nagy L.G."/>
            <person name="Riley R."/>
            <person name="Tritt A."/>
            <person name="Adam C."/>
            <person name="Daum C."/>
            <person name="Floudas D."/>
            <person name="Sun H."/>
            <person name="Yadav J.S."/>
            <person name="Pangilinan J."/>
            <person name="Larsson K.H."/>
            <person name="Matsuura K."/>
            <person name="Barry K."/>
            <person name="Labutti K."/>
            <person name="Kuo R."/>
            <person name="Ohm R.A."/>
            <person name="Bhattacharya S.S."/>
            <person name="Shirouzu T."/>
            <person name="Yoshinaga Y."/>
            <person name="Martin F.M."/>
            <person name="Grigoriev I.V."/>
            <person name="Hibbett D.S."/>
        </authorList>
    </citation>
    <scope>NUCLEOTIDE SEQUENCE [LARGE SCALE GENOMIC DNA]</scope>
    <source>
        <strain evidence="1 2">HHB14362 ss-1</strain>
    </source>
</reference>
<evidence type="ECO:0000313" key="2">
    <source>
        <dbReference type="Proteomes" id="UP000076761"/>
    </source>
</evidence>
<dbReference type="InParanoid" id="A0A165SX96"/>
<accession>A0A165SX96</accession>